<dbReference type="EMBL" id="JBFOLJ010000004">
    <property type="protein sequence ID" value="KAL2545112.1"/>
    <property type="molecule type" value="Genomic_DNA"/>
</dbReference>
<evidence type="ECO:0000313" key="3">
    <source>
        <dbReference type="Proteomes" id="UP001604277"/>
    </source>
</evidence>
<dbReference type="InterPro" id="IPR008889">
    <property type="entry name" value="VQ"/>
</dbReference>
<feature type="domain" description="VQ" evidence="1">
    <location>
        <begin position="99"/>
        <end position="118"/>
    </location>
</feature>
<organism evidence="2 3">
    <name type="scientific">Forsythia ovata</name>
    <dbReference type="NCBI Taxonomy" id="205694"/>
    <lineage>
        <taxon>Eukaryota</taxon>
        <taxon>Viridiplantae</taxon>
        <taxon>Streptophyta</taxon>
        <taxon>Embryophyta</taxon>
        <taxon>Tracheophyta</taxon>
        <taxon>Spermatophyta</taxon>
        <taxon>Magnoliopsida</taxon>
        <taxon>eudicotyledons</taxon>
        <taxon>Gunneridae</taxon>
        <taxon>Pentapetalae</taxon>
        <taxon>asterids</taxon>
        <taxon>lamiids</taxon>
        <taxon>Lamiales</taxon>
        <taxon>Oleaceae</taxon>
        <taxon>Forsythieae</taxon>
        <taxon>Forsythia</taxon>
    </lineage>
</organism>
<dbReference type="Proteomes" id="UP001604277">
    <property type="component" value="Unassembled WGS sequence"/>
</dbReference>
<dbReference type="PANTHER" id="PTHR33179">
    <property type="entry name" value="VQ MOTIF-CONTAINING PROTEIN"/>
    <property type="match status" value="1"/>
</dbReference>
<protein>
    <submittedName>
        <fullName evidence="2">VQ motif-containing protein motif-containing protein</fullName>
    </submittedName>
</protein>
<sequence length="133" mass="14801">MPWRFGQAKADCWISDFFTKETETLTRALTKSFTNSSPIDHTSTNIVESLLVKLETMPSQTLTASGCPENEVPFSKHTNVAVSGRITKRKSRALKRGTTTFITPDLANFRQMVQQVTGVRFDGDFNGLIPVAM</sequence>
<gene>
    <name evidence="2" type="ORF">Fot_14345</name>
</gene>
<evidence type="ECO:0000259" key="1">
    <source>
        <dbReference type="Pfam" id="PF05678"/>
    </source>
</evidence>
<comment type="caution">
    <text evidence="2">The sequence shown here is derived from an EMBL/GenBank/DDBJ whole genome shotgun (WGS) entry which is preliminary data.</text>
</comment>
<reference evidence="3" key="1">
    <citation type="submission" date="2024-07" db="EMBL/GenBank/DDBJ databases">
        <title>Two chromosome-level genome assemblies of Korean endemic species Abeliophyllum distichum and Forsythia ovata (Oleaceae).</title>
        <authorList>
            <person name="Jang H."/>
        </authorList>
    </citation>
    <scope>NUCLEOTIDE SEQUENCE [LARGE SCALE GENOMIC DNA]</scope>
</reference>
<keyword evidence="3" id="KW-1185">Reference proteome</keyword>
<proteinExistence type="predicted"/>
<name>A0ABD1W631_9LAMI</name>
<accession>A0ABD1W631</accession>
<dbReference type="PANTHER" id="PTHR33179:SF9">
    <property type="entry name" value="OS01G0278000 PROTEIN"/>
    <property type="match status" value="1"/>
</dbReference>
<evidence type="ECO:0000313" key="2">
    <source>
        <dbReference type="EMBL" id="KAL2545112.1"/>
    </source>
</evidence>
<dbReference type="AlphaFoldDB" id="A0ABD1W631"/>
<dbReference type="Pfam" id="PF05678">
    <property type="entry name" value="VQ"/>
    <property type="match status" value="1"/>
</dbReference>
<dbReference type="InterPro" id="IPR039609">
    <property type="entry name" value="VQ_15/22"/>
</dbReference>